<dbReference type="SUPFAM" id="SSF53098">
    <property type="entry name" value="Ribonuclease H-like"/>
    <property type="match status" value="1"/>
</dbReference>
<sequence>MERVHSNLKLVAKIPLANRAVENDGANELKQRKLDFSRPVEKMLEPGEVRRHVLPDRKKHYLKIWTKPMKVWKMNARKRLTPKNTLKRQKEAISCKRFRGRHASNAVATELENIFSRYGLNIKVTALSNFVKAFKEFQKGQPESDEEKEEEASDVTFTDLHNVLTIATDEDDVDKWLASSPNSMAVYRSATGKCAALGTKAIHSTVVSEYLEEVSDKKLIVPSVTLSNSSIMPTYALIIEIPIANINKHCPRLNMNCRNNKEYQFLKEYCLIMKPFTIALDILTGEDPCFYGTLLPTLEILMVKSLSNKNDLSNMTVALTDIIVKGIKSLFAATLDSKDALLAAVSLPKFKLRWVSEKPRNDYIKFLLTQECSSFSEELPVHMPDPHPAAALYDSNAPMSVETEEIDYLKSAPVMWHSGITPQHNPVHQSKGFSV</sequence>
<dbReference type="PANTHER" id="PTHR47501">
    <property type="entry name" value="TRANSPOSASE-RELATED"/>
    <property type="match status" value="1"/>
</dbReference>
<dbReference type="PANTHER" id="PTHR47501:SF7">
    <property type="entry name" value="TRANSPOSASE"/>
    <property type="match status" value="1"/>
</dbReference>
<accession>A0A7R8CVB9</accession>
<dbReference type="AlphaFoldDB" id="A0A7R8CVB9"/>
<organism evidence="1 2">
    <name type="scientific">Lepeophtheirus salmonis</name>
    <name type="common">Salmon louse</name>
    <name type="synonym">Caligus salmonis</name>
    <dbReference type="NCBI Taxonomy" id="72036"/>
    <lineage>
        <taxon>Eukaryota</taxon>
        <taxon>Metazoa</taxon>
        <taxon>Ecdysozoa</taxon>
        <taxon>Arthropoda</taxon>
        <taxon>Crustacea</taxon>
        <taxon>Multicrustacea</taxon>
        <taxon>Hexanauplia</taxon>
        <taxon>Copepoda</taxon>
        <taxon>Siphonostomatoida</taxon>
        <taxon>Caligidae</taxon>
        <taxon>Lepeophtheirus</taxon>
    </lineage>
</organism>
<keyword evidence="2" id="KW-1185">Reference proteome</keyword>
<gene>
    <name evidence="1" type="ORF">LSAA_10739</name>
</gene>
<dbReference type="OrthoDB" id="6382074at2759"/>
<reference evidence="1" key="1">
    <citation type="submission" date="2021-02" db="EMBL/GenBank/DDBJ databases">
        <authorList>
            <person name="Bekaert M."/>
        </authorList>
    </citation>
    <scope>NUCLEOTIDE SEQUENCE</scope>
    <source>
        <strain evidence="1">IoA-00</strain>
    </source>
</reference>
<proteinExistence type="predicted"/>
<evidence type="ECO:0000313" key="1">
    <source>
        <dbReference type="EMBL" id="CAF2942140.1"/>
    </source>
</evidence>
<name>A0A7R8CVB9_LEPSM</name>
<dbReference type="InterPro" id="IPR012337">
    <property type="entry name" value="RNaseH-like_sf"/>
</dbReference>
<dbReference type="Proteomes" id="UP000675881">
    <property type="component" value="Chromosome 5"/>
</dbReference>
<evidence type="ECO:0000313" key="2">
    <source>
        <dbReference type="Proteomes" id="UP000675881"/>
    </source>
</evidence>
<dbReference type="EMBL" id="HG994584">
    <property type="protein sequence ID" value="CAF2942140.1"/>
    <property type="molecule type" value="Genomic_DNA"/>
</dbReference>
<protein>
    <submittedName>
        <fullName evidence="1">(salmon louse) hypothetical protein</fullName>
    </submittedName>
</protein>